<dbReference type="AlphaFoldDB" id="A0A315ZYP4"/>
<organism evidence="9 10">
    <name type="scientific">Faecalicatena contorta</name>
    <dbReference type="NCBI Taxonomy" id="39482"/>
    <lineage>
        <taxon>Bacteria</taxon>
        <taxon>Bacillati</taxon>
        <taxon>Bacillota</taxon>
        <taxon>Clostridia</taxon>
        <taxon>Lachnospirales</taxon>
        <taxon>Lachnospiraceae</taxon>
        <taxon>Faecalicatena</taxon>
    </lineage>
</organism>
<evidence type="ECO:0000313" key="9">
    <source>
        <dbReference type="EMBL" id="SUQ14023.1"/>
    </source>
</evidence>
<evidence type="ECO:0000256" key="3">
    <source>
        <dbReference type="ARBA" id="ARBA00022475"/>
    </source>
</evidence>
<feature type="transmembrane region" description="Helical" evidence="7">
    <location>
        <begin position="99"/>
        <end position="116"/>
    </location>
</feature>
<dbReference type="Proteomes" id="UP000254051">
    <property type="component" value="Unassembled WGS sequence"/>
</dbReference>
<protein>
    <submittedName>
        <fullName evidence="9">Permease of the drug/metabolite transporter (DMT) superfamily</fullName>
    </submittedName>
</protein>
<gene>
    <name evidence="9" type="ORF">SAMN05216529_104340</name>
</gene>
<feature type="transmembrane region" description="Helical" evidence="7">
    <location>
        <begin position="122"/>
        <end position="140"/>
    </location>
</feature>
<feature type="transmembrane region" description="Helical" evidence="7">
    <location>
        <begin position="301"/>
        <end position="320"/>
    </location>
</feature>
<evidence type="ECO:0000256" key="5">
    <source>
        <dbReference type="ARBA" id="ARBA00022989"/>
    </source>
</evidence>
<feature type="transmembrane region" description="Helical" evidence="7">
    <location>
        <begin position="276"/>
        <end position="295"/>
    </location>
</feature>
<keyword evidence="6 7" id="KW-0472">Membrane</keyword>
<keyword evidence="10" id="KW-1185">Reference proteome</keyword>
<evidence type="ECO:0000256" key="6">
    <source>
        <dbReference type="ARBA" id="ARBA00023136"/>
    </source>
</evidence>
<reference evidence="10" key="1">
    <citation type="submission" date="2017-07" db="EMBL/GenBank/DDBJ databases">
        <authorList>
            <person name="Varghese N."/>
            <person name="Submissions S."/>
        </authorList>
    </citation>
    <scope>NUCLEOTIDE SEQUENCE [LARGE SCALE GENOMIC DNA]</scope>
    <source>
        <strain evidence="10">NLAE-zl-C134</strain>
    </source>
</reference>
<dbReference type="Gene3D" id="1.10.3730.20">
    <property type="match status" value="1"/>
</dbReference>
<evidence type="ECO:0000256" key="7">
    <source>
        <dbReference type="SAM" id="Phobius"/>
    </source>
</evidence>
<name>A0A315ZYP4_9FIRM</name>
<comment type="similarity">
    <text evidence="2">Belongs to the EamA transporter family.</text>
</comment>
<dbReference type="EMBL" id="UHJJ01000004">
    <property type="protein sequence ID" value="SUQ14023.1"/>
    <property type="molecule type" value="Genomic_DNA"/>
</dbReference>
<sequence length="329" mass="36666">MSLLHILRHPLLYPVILYSIKEAFMKNTTKAYFAITLQSLIIGFSFLFVKIALRSADTMSLLSHRFTLAALCILIYGFFNRNKIHVSFSDWLKIMPYSIIYPILFFLLQTLGLKIISSSEAGIVQAMAPILTLIAARIILKEQIGNLQKLLMVISVSGVVFINIMNGFNIGNYSYLGFLFILMSAVSFAIYNVLTKKLSKTYSIFSIVYVTSITGCIVFNFISIIQHVINGNISAYFKPFSDLSFVLAIIYLGVFSSLVTSLLTTYSLSKLEATKVGLFSNVSTVVTILAGTVFLHESLHYYHYIGIIAILTGTIGFNLTKSSRKPSNP</sequence>
<evidence type="ECO:0000256" key="1">
    <source>
        <dbReference type="ARBA" id="ARBA00004651"/>
    </source>
</evidence>
<comment type="subcellular location">
    <subcellularLocation>
        <location evidence="1">Cell membrane</location>
        <topology evidence="1">Multi-pass membrane protein</topology>
    </subcellularLocation>
</comment>
<accession>A0A315ZYP4</accession>
<dbReference type="InterPro" id="IPR000620">
    <property type="entry name" value="EamA_dom"/>
</dbReference>
<feature type="transmembrane region" description="Helical" evidence="7">
    <location>
        <begin position="147"/>
        <end position="168"/>
    </location>
</feature>
<dbReference type="Pfam" id="PF00892">
    <property type="entry name" value="EamA"/>
    <property type="match status" value="2"/>
</dbReference>
<dbReference type="InterPro" id="IPR037185">
    <property type="entry name" value="EmrE-like"/>
</dbReference>
<dbReference type="InterPro" id="IPR050638">
    <property type="entry name" value="AA-Vitamin_Transporters"/>
</dbReference>
<dbReference type="PANTHER" id="PTHR32322">
    <property type="entry name" value="INNER MEMBRANE TRANSPORTER"/>
    <property type="match status" value="1"/>
</dbReference>
<proteinExistence type="inferred from homology"/>
<dbReference type="SUPFAM" id="SSF103481">
    <property type="entry name" value="Multidrug resistance efflux transporter EmrE"/>
    <property type="match status" value="2"/>
</dbReference>
<feature type="transmembrane region" description="Helical" evidence="7">
    <location>
        <begin position="31"/>
        <end position="53"/>
    </location>
</feature>
<keyword evidence="3" id="KW-1003">Cell membrane</keyword>
<feature type="transmembrane region" description="Helical" evidence="7">
    <location>
        <begin position="206"/>
        <end position="225"/>
    </location>
</feature>
<keyword evidence="5 7" id="KW-1133">Transmembrane helix</keyword>
<evidence type="ECO:0000256" key="2">
    <source>
        <dbReference type="ARBA" id="ARBA00007362"/>
    </source>
</evidence>
<feature type="transmembrane region" description="Helical" evidence="7">
    <location>
        <begin position="245"/>
        <end position="264"/>
    </location>
</feature>
<dbReference type="OrthoDB" id="37139at2"/>
<evidence type="ECO:0000313" key="10">
    <source>
        <dbReference type="Proteomes" id="UP000254051"/>
    </source>
</evidence>
<keyword evidence="4 7" id="KW-0812">Transmembrane</keyword>
<dbReference type="PANTHER" id="PTHR32322:SF18">
    <property type="entry name" value="S-ADENOSYLMETHIONINE_S-ADENOSYLHOMOCYSTEINE TRANSPORTER"/>
    <property type="match status" value="1"/>
</dbReference>
<feature type="transmembrane region" description="Helical" evidence="7">
    <location>
        <begin position="59"/>
        <end position="79"/>
    </location>
</feature>
<dbReference type="GO" id="GO:0005886">
    <property type="term" value="C:plasma membrane"/>
    <property type="evidence" value="ECO:0007669"/>
    <property type="project" value="UniProtKB-SubCell"/>
</dbReference>
<feature type="transmembrane region" description="Helical" evidence="7">
    <location>
        <begin position="174"/>
        <end position="194"/>
    </location>
</feature>
<feature type="domain" description="EamA" evidence="8">
    <location>
        <begin position="176"/>
        <end position="317"/>
    </location>
</feature>
<evidence type="ECO:0000259" key="8">
    <source>
        <dbReference type="Pfam" id="PF00892"/>
    </source>
</evidence>
<evidence type="ECO:0000256" key="4">
    <source>
        <dbReference type="ARBA" id="ARBA00022692"/>
    </source>
</evidence>
<feature type="domain" description="EamA" evidence="8">
    <location>
        <begin position="30"/>
        <end position="163"/>
    </location>
</feature>